<dbReference type="KEGG" id="hwc:Hqrw_1169"/>
<proteinExistence type="predicted"/>
<gene>
    <name evidence="1" type="ordered locus">Hqrw_1169</name>
</gene>
<dbReference type="Proteomes" id="UP000007954">
    <property type="component" value="Chromosome"/>
</dbReference>
<dbReference type="HOGENOM" id="CLU_116128_0_0_2"/>
<evidence type="ECO:0000313" key="2">
    <source>
        <dbReference type="Proteomes" id="UP000007954"/>
    </source>
</evidence>
<dbReference type="EMBL" id="FR746099">
    <property type="protein sequence ID" value="CCC39137.1"/>
    <property type="molecule type" value="Genomic_DNA"/>
</dbReference>
<accession>G0LGB7</accession>
<dbReference type="OrthoDB" id="270022at2157"/>
<evidence type="ECO:0000313" key="1">
    <source>
        <dbReference type="EMBL" id="CCC39137.1"/>
    </source>
</evidence>
<dbReference type="AlphaFoldDB" id="G0LGB7"/>
<dbReference type="GeneID" id="12445791"/>
<protein>
    <submittedName>
        <fullName evidence="1">DUF309 family protein</fullName>
    </submittedName>
</protein>
<name>G0LGB7_HALWC</name>
<organism evidence="1 2">
    <name type="scientific">Haloquadratum walsbyi (strain DSM 16854 / JCM 12705 / C23)</name>
    <dbReference type="NCBI Taxonomy" id="768065"/>
    <lineage>
        <taxon>Archaea</taxon>
        <taxon>Methanobacteriati</taxon>
        <taxon>Methanobacteriota</taxon>
        <taxon>Stenosarchaea group</taxon>
        <taxon>Halobacteria</taxon>
        <taxon>Halobacteriales</taxon>
        <taxon>Haloferacaceae</taxon>
        <taxon>Haloquadratum</taxon>
    </lineage>
</organism>
<sequence>MDETLYAAAVLFNAGEYRPAQTACHLIYQQEDLSTDDQTVCMAFKESATAIDNAETHNWVSAATAASNASTKLAAIRTSQPSIVHNQLCEYISTLSSDPVVIERRRVPSWYIDTERPTVATLRFDAIGYAASAIASHLEDVDTDIIADAIQYGHDEVGTNSRTHTESDGFIGTLSVFVRDSDHRRLIYDRLYNHVERRRQREQDIDGLFD</sequence>
<dbReference type="RefSeq" id="WP_014555065.1">
    <property type="nucleotide sequence ID" value="NC_017459.1"/>
</dbReference>
<reference evidence="1 2" key="1">
    <citation type="journal article" date="2011" name="PLoS ONE">
        <title>Haloquadratum walsbyi: limited diversity in a global pond.</title>
        <authorList>
            <person name="Dyall-Smith M."/>
            <person name="Pfeiffer F."/>
            <person name="Klee K."/>
            <person name="Palm P."/>
            <person name="Gross K."/>
            <person name="Schuster S.C."/>
            <person name="Rampp M."/>
            <person name="Oesterhelt D."/>
        </authorList>
    </citation>
    <scope>NUCLEOTIDE SEQUENCE [LARGE SCALE GENOMIC DNA]</scope>
    <source>
        <strain evidence="2">DSM 16854 / JCM 12705 / C23</strain>
    </source>
</reference>